<evidence type="ECO:0000313" key="2">
    <source>
        <dbReference type="Proteomes" id="UP000712600"/>
    </source>
</evidence>
<evidence type="ECO:0000313" key="1">
    <source>
        <dbReference type="EMBL" id="KAF3507465.1"/>
    </source>
</evidence>
<proteinExistence type="predicted"/>
<comment type="caution">
    <text evidence="1">The sequence shown here is derived from an EMBL/GenBank/DDBJ whole genome shotgun (WGS) entry which is preliminary data.</text>
</comment>
<sequence length="151" mass="17456">MTFRRNSDGCKAVRRNSVGIVQSQTAIQRSYIFAGNGHMGWLSWLTTDRKIREVFDGVNDLSSQIANPNLQVALIPLGAAWVWLLLLDHLKGNEIGLSLEATSTLLDYGRLFEAMEWQQRWFATQRYKITLYCLRWISLRNSFPKVRSMFL</sequence>
<dbReference type="EMBL" id="QGKX02001521">
    <property type="protein sequence ID" value="KAF3507465.1"/>
    <property type="molecule type" value="Genomic_DNA"/>
</dbReference>
<reference evidence="1" key="1">
    <citation type="submission" date="2019-12" db="EMBL/GenBank/DDBJ databases">
        <title>Genome sequencing and annotation of Brassica cretica.</title>
        <authorList>
            <person name="Studholme D.J."/>
            <person name="Sarris P."/>
        </authorList>
    </citation>
    <scope>NUCLEOTIDE SEQUENCE</scope>
    <source>
        <strain evidence="1">PFS-109/04</strain>
        <tissue evidence="1">Leaf</tissue>
    </source>
</reference>
<accession>A0A8S9NYI2</accession>
<protein>
    <submittedName>
        <fullName evidence="1">Uncharacterized protein</fullName>
    </submittedName>
</protein>
<name>A0A8S9NYI2_BRACR</name>
<gene>
    <name evidence="1" type="ORF">F2Q69_00006753</name>
</gene>
<organism evidence="1 2">
    <name type="scientific">Brassica cretica</name>
    <name type="common">Mustard</name>
    <dbReference type="NCBI Taxonomy" id="69181"/>
    <lineage>
        <taxon>Eukaryota</taxon>
        <taxon>Viridiplantae</taxon>
        <taxon>Streptophyta</taxon>
        <taxon>Embryophyta</taxon>
        <taxon>Tracheophyta</taxon>
        <taxon>Spermatophyta</taxon>
        <taxon>Magnoliopsida</taxon>
        <taxon>eudicotyledons</taxon>
        <taxon>Gunneridae</taxon>
        <taxon>Pentapetalae</taxon>
        <taxon>rosids</taxon>
        <taxon>malvids</taxon>
        <taxon>Brassicales</taxon>
        <taxon>Brassicaceae</taxon>
        <taxon>Brassiceae</taxon>
        <taxon>Brassica</taxon>
    </lineage>
</organism>
<dbReference type="AlphaFoldDB" id="A0A8S9NYI2"/>
<dbReference type="Proteomes" id="UP000712600">
    <property type="component" value="Unassembled WGS sequence"/>
</dbReference>